<keyword evidence="2" id="KW-1185">Reference proteome</keyword>
<dbReference type="SUPFAM" id="SSF48452">
    <property type="entry name" value="TPR-like"/>
    <property type="match status" value="1"/>
</dbReference>
<reference evidence="1 2" key="1">
    <citation type="submission" date="2019-12" db="EMBL/GenBank/DDBJ databases">
        <title>Roseobacter cerasinus sp. nov., isolated from seawater around aquaculture.</title>
        <authorList>
            <person name="Muramatsu S."/>
            <person name="Takabe Y."/>
            <person name="Mori K."/>
            <person name="Takaichi S."/>
            <person name="Hanada S."/>
        </authorList>
    </citation>
    <scope>NUCLEOTIDE SEQUENCE [LARGE SCALE GENOMIC DNA]</scope>
    <source>
        <strain evidence="1 2">AI77</strain>
    </source>
</reference>
<evidence type="ECO:0008006" key="3">
    <source>
        <dbReference type="Google" id="ProtNLM"/>
    </source>
</evidence>
<dbReference type="RefSeq" id="WP_174238974.1">
    <property type="nucleotide sequence ID" value="NZ_BLIV01000001.1"/>
</dbReference>
<dbReference type="Proteomes" id="UP000436522">
    <property type="component" value="Unassembled WGS sequence"/>
</dbReference>
<gene>
    <name evidence="1" type="ORF">So717_02700</name>
</gene>
<comment type="caution">
    <text evidence="1">The sequence shown here is derived from an EMBL/GenBank/DDBJ whole genome shotgun (WGS) entry which is preliminary data.</text>
</comment>
<name>A0A640VL89_9RHOB</name>
<dbReference type="Gene3D" id="1.25.40.10">
    <property type="entry name" value="Tetratricopeptide repeat domain"/>
    <property type="match status" value="1"/>
</dbReference>
<organism evidence="1 2">
    <name type="scientific">Roseobacter cerasinus</name>
    <dbReference type="NCBI Taxonomy" id="2602289"/>
    <lineage>
        <taxon>Bacteria</taxon>
        <taxon>Pseudomonadati</taxon>
        <taxon>Pseudomonadota</taxon>
        <taxon>Alphaproteobacteria</taxon>
        <taxon>Rhodobacterales</taxon>
        <taxon>Roseobacteraceae</taxon>
        <taxon>Roseobacter</taxon>
    </lineage>
</organism>
<dbReference type="EMBL" id="BLIV01000001">
    <property type="protein sequence ID" value="GFE48517.1"/>
    <property type="molecule type" value="Genomic_DNA"/>
</dbReference>
<protein>
    <recommendedName>
        <fullName evidence="3">TPR domain protein</fullName>
    </recommendedName>
</protein>
<accession>A0A640VL89</accession>
<dbReference type="PANTHER" id="PTHR45588">
    <property type="entry name" value="TPR DOMAIN-CONTAINING PROTEIN"/>
    <property type="match status" value="1"/>
</dbReference>
<evidence type="ECO:0000313" key="2">
    <source>
        <dbReference type="Proteomes" id="UP000436522"/>
    </source>
</evidence>
<sequence length="554" mass="62373">MLDYPFDLGRYRRPVTTSSEAAQIWFDRGLNWVFGYNHEEAGVCFQNALEADPGCAMASWGRAYVIGPNYNRPWEAFTPEQLRKMLAKSRAAIRTAKATMGSASEVEQALILALEHRYPSDEPAPDLSIWSTAYAQAMREVYARFPEDPDVATLFAESMMNRTPWQMWDLRSGQPEPGSDTLECREVLEDGLQKVAARGAQRHPGLLHLYIHLMEMSPVPEVALRHADELRELVPAAGHLAHMATHIDVLCGHYQDVVTWNHKGILADEAYWRHAGAMNFYSLYRVHNYHFKLYGAMFLGQFRPAMEAVEGMMKTIPDALVRCEDPPMADWLEGYLSIKTHALIRFGRWQALIDDPLPEHSVDYAMTTALNWYGKGIAYAALQQPDKADEARRAFEAAAARVPDSRYIHVVPCTQILAVAREMLNGEVEYHRGKYDVAFARLRQAVVLEDALPYDEPWPWMMPSRHPLGALLMEQGHHVEAAAIYEADLGLNDTCIRANRHPSNVWALKGLHACYLALGQTREAAMIKPQLDVALSRADPGVYASCFCSGRSSG</sequence>
<proteinExistence type="predicted"/>
<dbReference type="InterPro" id="IPR011990">
    <property type="entry name" value="TPR-like_helical_dom_sf"/>
</dbReference>
<dbReference type="AlphaFoldDB" id="A0A640VL89"/>
<dbReference type="PANTHER" id="PTHR45588:SF1">
    <property type="entry name" value="WW DOMAIN-CONTAINING PROTEIN"/>
    <property type="match status" value="1"/>
</dbReference>
<evidence type="ECO:0000313" key="1">
    <source>
        <dbReference type="EMBL" id="GFE48517.1"/>
    </source>
</evidence>